<gene>
    <name evidence="3" type="ORF">M5D96_001744</name>
</gene>
<dbReference type="GO" id="GO:0008010">
    <property type="term" value="F:structural constituent of chitin-based larval cuticle"/>
    <property type="evidence" value="ECO:0007669"/>
    <property type="project" value="TreeGrafter"/>
</dbReference>
<sequence>MFYDPPTVATVLAAVSRFVSDYKQVVTADRYKKPGARLTHHHSTKTLGQRGSIRLKTANQQRDTHPSDSMKIFVTVLVGAMCLGLGQADISLTQPGYNYRLQQHQQQQQQQPPVVVAHLLNQQLQQQQQQQQLQPQQSSHPVLPPLPLPYLPPGGQFQSQSQSHPAPRPTTGSFPMPTNFPVNFQTAPIQQQQRRARPRVRIPKRPIVTKNFFIHSAPEESEDEVQDELNQLAQQPRNHYNVLFVKTPAQTNRAAALNLAKTLKQEKTVVYVLAKKTTASDLQDAIAETPQHINKPEVFFIKYRTPEEALNAQRQIQSQYDTLGGSSTITDEGVAPITSVVGSLDPPEEEEEVEQPLQQPSEGHFVENSGGNGNGNGGPIIGNHYLPANQF</sequence>
<dbReference type="Proteomes" id="UP001059596">
    <property type="component" value="Chromosome 3R"/>
</dbReference>
<feature type="compositionally biased region" description="Low complexity" evidence="1">
    <location>
        <begin position="127"/>
        <end position="141"/>
    </location>
</feature>
<feature type="compositionally biased region" description="Pro residues" evidence="1">
    <location>
        <begin position="142"/>
        <end position="152"/>
    </location>
</feature>
<feature type="domain" description="DUF243" evidence="2">
    <location>
        <begin position="206"/>
        <end position="306"/>
    </location>
</feature>
<dbReference type="SMART" id="SM00690">
    <property type="entry name" value="DM5"/>
    <property type="match status" value="1"/>
</dbReference>
<dbReference type="GO" id="GO:0040003">
    <property type="term" value="P:chitin-based cuticle development"/>
    <property type="evidence" value="ECO:0007669"/>
    <property type="project" value="TreeGrafter"/>
</dbReference>
<evidence type="ECO:0000256" key="1">
    <source>
        <dbReference type="SAM" id="MobiDB-lite"/>
    </source>
</evidence>
<evidence type="ECO:0000313" key="3">
    <source>
        <dbReference type="EMBL" id="KAI8045562.1"/>
    </source>
</evidence>
<accession>A0A9Q0BV00</accession>
<feature type="compositionally biased region" description="Low complexity" evidence="1">
    <location>
        <begin position="153"/>
        <end position="163"/>
    </location>
</feature>
<dbReference type="AlphaFoldDB" id="A0A9Q0BV00"/>
<protein>
    <recommendedName>
        <fullName evidence="2">DUF243 domain-containing protein</fullName>
    </recommendedName>
</protein>
<proteinExistence type="predicted"/>
<dbReference type="EMBL" id="JAMKOV010000001">
    <property type="protein sequence ID" value="KAI8045562.1"/>
    <property type="molecule type" value="Genomic_DNA"/>
</dbReference>
<dbReference type="PANTHER" id="PTHR31927:SF2">
    <property type="entry name" value="FI07246P-RELATED"/>
    <property type="match status" value="1"/>
</dbReference>
<keyword evidence="4" id="KW-1185">Reference proteome</keyword>
<feature type="compositionally biased region" description="Gly residues" evidence="1">
    <location>
        <begin position="370"/>
        <end position="380"/>
    </location>
</feature>
<name>A0A9Q0BV00_9MUSC</name>
<feature type="region of interest" description="Disordered" evidence="1">
    <location>
        <begin position="127"/>
        <end position="176"/>
    </location>
</feature>
<dbReference type="GO" id="GO:0062129">
    <property type="term" value="C:chitin-based extracellular matrix"/>
    <property type="evidence" value="ECO:0007669"/>
    <property type="project" value="TreeGrafter"/>
</dbReference>
<dbReference type="InterPro" id="IPR004145">
    <property type="entry name" value="DUF243"/>
</dbReference>
<evidence type="ECO:0000313" key="4">
    <source>
        <dbReference type="Proteomes" id="UP001059596"/>
    </source>
</evidence>
<dbReference type="PANTHER" id="PTHR31927">
    <property type="entry name" value="FI07246P-RELATED-RELATED"/>
    <property type="match status" value="1"/>
</dbReference>
<dbReference type="Pfam" id="PF03103">
    <property type="entry name" value="DUF243"/>
    <property type="match status" value="1"/>
</dbReference>
<comment type="caution">
    <text evidence="3">The sequence shown here is derived from an EMBL/GenBank/DDBJ whole genome shotgun (WGS) entry which is preliminary data.</text>
</comment>
<organism evidence="3 4">
    <name type="scientific">Drosophila gunungcola</name>
    <name type="common">fruit fly</name>
    <dbReference type="NCBI Taxonomy" id="103775"/>
    <lineage>
        <taxon>Eukaryota</taxon>
        <taxon>Metazoa</taxon>
        <taxon>Ecdysozoa</taxon>
        <taxon>Arthropoda</taxon>
        <taxon>Hexapoda</taxon>
        <taxon>Insecta</taxon>
        <taxon>Pterygota</taxon>
        <taxon>Neoptera</taxon>
        <taxon>Endopterygota</taxon>
        <taxon>Diptera</taxon>
        <taxon>Brachycera</taxon>
        <taxon>Muscomorpha</taxon>
        <taxon>Ephydroidea</taxon>
        <taxon>Drosophilidae</taxon>
        <taxon>Drosophila</taxon>
        <taxon>Sophophora</taxon>
    </lineage>
</organism>
<evidence type="ECO:0000259" key="2">
    <source>
        <dbReference type="SMART" id="SM00690"/>
    </source>
</evidence>
<feature type="region of interest" description="Disordered" evidence="1">
    <location>
        <begin position="342"/>
        <end position="391"/>
    </location>
</feature>
<reference evidence="3" key="1">
    <citation type="journal article" date="2023" name="Genome Biol. Evol.">
        <title>Long-read-based Genome Assembly of Drosophila gunungcola Reveals Fewer Chemosensory Genes in Flower-breeding Species.</title>
        <authorList>
            <person name="Negi A."/>
            <person name="Liao B.Y."/>
            <person name="Yeh S.D."/>
        </authorList>
    </citation>
    <scope>NUCLEOTIDE SEQUENCE</scope>
    <source>
        <strain evidence="3">Sukarami</strain>
    </source>
</reference>